<dbReference type="NCBIfam" id="TIGR01251">
    <property type="entry name" value="ribP_PPkin"/>
    <property type="match status" value="1"/>
</dbReference>
<dbReference type="HOGENOM" id="CLU_033546_2_2_6"/>
<keyword evidence="5" id="KW-0808">Transferase</keyword>
<gene>
    <name evidence="5" type="ORF">NOR51B_537</name>
</gene>
<comment type="similarity">
    <text evidence="2">Belongs to the ribose-phosphate pyrophosphokinase family.</text>
</comment>
<dbReference type="InterPro" id="IPR000836">
    <property type="entry name" value="PRTase_dom"/>
</dbReference>
<dbReference type="OrthoDB" id="324294at2"/>
<dbReference type="InterPro" id="IPR005946">
    <property type="entry name" value="Rib-P_diPkinase"/>
</dbReference>
<name>B8KX96_9GAMM</name>
<evidence type="ECO:0000259" key="4">
    <source>
        <dbReference type="Pfam" id="PF13793"/>
    </source>
</evidence>
<accession>B8KX96</accession>
<sequence length="297" mass="32793">MSVNSLEGLLLGFPEYSAQAKGLARAAGLNFAEIEVHHFPDGESRIRLPEHLPETVFICRSLNQPNEKLIELILAVSSARELGARKITLVAPYLAYMRQDKAFHPGEAVSQKIVGNLLATFFDALITVDPHLHRVHRIEDAVPIPLALTLSATTAMSSYLEGKLEKPILIGPDEESEQWVAAIAQQNDLEFYVARKLRFGDRDVSVSLPNADYRERHVVFVDDVISTGRTIESAIKEIQPYQPASITVMVTHALFAGDALKRLKIAGANEIWSTDSIPHPTNRIELAGCLAQKLMAL</sequence>
<feature type="domain" description="Phosphoribosyltransferase" evidence="3">
    <location>
        <begin position="157"/>
        <end position="252"/>
    </location>
</feature>
<proteinExistence type="inferred from homology"/>
<dbReference type="AlphaFoldDB" id="B8KX96"/>
<organism evidence="5 6">
    <name type="scientific">Luminiphilus syltensis NOR5-1B</name>
    <dbReference type="NCBI Taxonomy" id="565045"/>
    <lineage>
        <taxon>Bacteria</taxon>
        <taxon>Pseudomonadati</taxon>
        <taxon>Pseudomonadota</taxon>
        <taxon>Gammaproteobacteria</taxon>
        <taxon>Cellvibrionales</taxon>
        <taxon>Halieaceae</taxon>
        <taxon>Luminiphilus</taxon>
    </lineage>
</organism>
<protein>
    <submittedName>
        <fullName evidence="5">Putative ribose-Phosphate pyrophosphokinase</fullName>
        <ecNumber evidence="5">2.7.6.1</ecNumber>
    </submittedName>
</protein>
<dbReference type="SMART" id="SM01400">
    <property type="entry name" value="Pribosyltran_N"/>
    <property type="match status" value="1"/>
</dbReference>
<dbReference type="EC" id="2.7.6.1" evidence="5"/>
<dbReference type="GO" id="GO:0002189">
    <property type="term" value="C:ribose phosphate diphosphokinase complex"/>
    <property type="evidence" value="ECO:0007669"/>
    <property type="project" value="TreeGrafter"/>
</dbReference>
<keyword evidence="5" id="KW-0418">Kinase</keyword>
<dbReference type="Pfam" id="PF00156">
    <property type="entry name" value="Pribosyltran"/>
    <property type="match status" value="1"/>
</dbReference>
<dbReference type="Pfam" id="PF13793">
    <property type="entry name" value="Pribosyltran_N"/>
    <property type="match status" value="1"/>
</dbReference>
<dbReference type="Gene3D" id="3.40.50.2020">
    <property type="match status" value="2"/>
</dbReference>
<dbReference type="NCBIfam" id="NF005537">
    <property type="entry name" value="PRK07199.1"/>
    <property type="match status" value="1"/>
</dbReference>
<evidence type="ECO:0000313" key="5">
    <source>
        <dbReference type="EMBL" id="EED34599.1"/>
    </source>
</evidence>
<dbReference type="PANTHER" id="PTHR10210:SF41">
    <property type="entry name" value="RIBOSE-PHOSPHATE PYROPHOSPHOKINASE 1, CHLOROPLASTIC"/>
    <property type="match status" value="1"/>
</dbReference>
<dbReference type="EMBL" id="DS999411">
    <property type="protein sequence ID" value="EED34599.1"/>
    <property type="molecule type" value="Genomic_DNA"/>
</dbReference>
<dbReference type="PANTHER" id="PTHR10210">
    <property type="entry name" value="RIBOSE-PHOSPHATE DIPHOSPHOKINASE FAMILY MEMBER"/>
    <property type="match status" value="1"/>
</dbReference>
<dbReference type="GO" id="GO:0016301">
    <property type="term" value="F:kinase activity"/>
    <property type="evidence" value="ECO:0007669"/>
    <property type="project" value="UniProtKB-KW"/>
</dbReference>
<keyword evidence="1 2" id="KW-0545">Nucleotide biosynthesis</keyword>
<dbReference type="CDD" id="cd06223">
    <property type="entry name" value="PRTases_typeI"/>
    <property type="match status" value="1"/>
</dbReference>
<dbReference type="eggNOG" id="COG0462">
    <property type="taxonomic scope" value="Bacteria"/>
</dbReference>
<dbReference type="InterPro" id="IPR029099">
    <property type="entry name" value="Pribosyltran_N"/>
</dbReference>
<dbReference type="GO" id="GO:0006015">
    <property type="term" value="P:5-phosphoribose 1-diphosphate biosynthetic process"/>
    <property type="evidence" value="ECO:0007669"/>
    <property type="project" value="TreeGrafter"/>
</dbReference>
<evidence type="ECO:0000313" key="6">
    <source>
        <dbReference type="Proteomes" id="UP000004699"/>
    </source>
</evidence>
<evidence type="ECO:0000256" key="1">
    <source>
        <dbReference type="ARBA" id="ARBA00022727"/>
    </source>
</evidence>
<evidence type="ECO:0000259" key="3">
    <source>
        <dbReference type="Pfam" id="PF00156"/>
    </source>
</evidence>
<dbReference type="GO" id="GO:0004749">
    <property type="term" value="F:ribose phosphate diphosphokinase activity"/>
    <property type="evidence" value="ECO:0007669"/>
    <property type="project" value="UniProtKB-EC"/>
</dbReference>
<feature type="domain" description="Ribose-phosphate pyrophosphokinase N-terminal" evidence="4">
    <location>
        <begin position="19"/>
        <end position="120"/>
    </location>
</feature>
<dbReference type="STRING" id="565045.NOR51B_537"/>
<dbReference type="GO" id="GO:0005737">
    <property type="term" value="C:cytoplasm"/>
    <property type="evidence" value="ECO:0007669"/>
    <property type="project" value="TreeGrafter"/>
</dbReference>
<dbReference type="GO" id="GO:0006164">
    <property type="term" value="P:purine nucleotide biosynthetic process"/>
    <property type="evidence" value="ECO:0007669"/>
    <property type="project" value="TreeGrafter"/>
</dbReference>
<keyword evidence="6" id="KW-1185">Reference proteome</keyword>
<reference evidence="6" key="1">
    <citation type="journal article" date="2013" name="BMC Microbiol.">
        <title>Taxonomy and evolution of bacteriochlorophyll a-containing members of the OM60/NOR5 clade of marine gammaproteobacteria: description of Luminiphilus syltensis gen. nov., sp. nov., reclassification of Haliea rubra as Pseudohaliea rubra gen. nov., comb. nov., and emendation of Chromatocurvus halotolerans.</title>
        <authorList>
            <person name="Spring S."/>
            <person name="Riedel T."/>
            <person name="Sproer C."/>
            <person name="Yan S."/>
            <person name="Harder J."/>
            <person name="Fuchs B.M."/>
        </authorList>
    </citation>
    <scope>NUCLEOTIDE SEQUENCE [LARGE SCALE GENOMIC DNA]</scope>
    <source>
        <strain evidence="6">NOR51-B</strain>
    </source>
</reference>
<evidence type="ECO:0000256" key="2">
    <source>
        <dbReference type="RuleBase" id="RU004324"/>
    </source>
</evidence>
<dbReference type="InterPro" id="IPR029057">
    <property type="entry name" value="PRTase-like"/>
</dbReference>
<dbReference type="SUPFAM" id="SSF53271">
    <property type="entry name" value="PRTase-like"/>
    <property type="match status" value="2"/>
</dbReference>
<dbReference type="GO" id="GO:0000287">
    <property type="term" value="F:magnesium ion binding"/>
    <property type="evidence" value="ECO:0007669"/>
    <property type="project" value="InterPro"/>
</dbReference>
<dbReference type="Proteomes" id="UP000004699">
    <property type="component" value="Unassembled WGS sequence"/>
</dbReference>